<sequence length="106" mass="12081">MPKVDFDYLDMFSPILVAIIFAVILFFISFTCINWYCITHKDDLTVFEKFGTRLNLRLGPHSMAEIKRGGYASTYAREEAKRSECTGPQQQQLNPQGDGKCQISHA</sequence>
<dbReference type="AlphaFoldDB" id="A0ABD2IE38"/>
<evidence type="ECO:0000313" key="4">
    <source>
        <dbReference type="Proteomes" id="UP001620645"/>
    </source>
</evidence>
<feature type="region of interest" description="Disordered" evidence="1">
    <location>
        <begin position="82"/>
        <end position="106"/>
    </location>
</feature>
<dbReference type="Proteomes" id="UP001620645">
    <property type="component" value="Unassembled WGS sequence"/>
</dbReference>
<dbReference type="EMBL" id="JBICCN010000348">
    <property type="protein sequence ID" value="KAL3075746.1"/>
    <property type="molecule type" value="Genomic_DNA"/>
</dbReference>
<reference evidence="3 4" key="1">
    <citation type="submission" date="2024-10" db="EMBL/GenBank/DDBJ databases">
        <authorList>
            <person name="Kim D."/>
        </authorList>
    </citation>
    <scope>NUCLEOTIDE SEQUENCE [LARGE SCALE GENOMIC DNA]</scope>
    <source>
        <strain evidence="3">Taebaek</strain>
    </source>
</reference>
<feature type="transmembrane region" description="Helical" evidence="2">
    <location>
        <begin position="12"/>
        <end position="37"/>
    </location>
</feature>
<dbReference type="Pfam" id="PF21525">
    <property type="entry name" value="Nlp36"/>
    <property type="match status" value="1"/>
</dbReference>
<keyword evidence="4" id="KW-1185">Reference proteome</keyword>
<name>A0ABD2IE38_HETSC</name>
<comment type="caution">
    <text evidence="3">The sequence shown here is derived from an EMBL/GenBank/DDBJ whole genome shotgun (WGS) entry which is preliminary data.</text>
</comment>
<evidence type="ECO:0000256" key="1">
    <source>
        <dbReference type="SAM" id="MobiDB-lite"/>
    </source>
</evidence>
<keyword evidence="2" id="KW-0472">Membrane</keyword>
<evidence type="ECO:0000256" key="2">
    <source>
        <dbReference type="SAM" id="Phobius"/>
    </source>
</evidence>
<gene>
    <name evidence="3" type="ORF">niasHS_012576</name>
</gene>
<accession>A0ABD2IE38</accession>
<proteinExistence type="predicted"/>
<evidence type="ECO:0000313" key="3">
    <source>
        <dbReference type="EMBL" id="KAL3075746.1"/>
    </source>
</evidence>
<keyword evidence="2" id="KW-1133">Transmembrane helix</keyword>
<organism evidence="3 4">
    <name type="scientific">Heterodera schachtii</name>
    <name type="common">Sugarbeet cyst nematode worm</name>
    <name type="synonym">Tylenchus schachtii</name>
    <dbReference type="NCBI Taxonomy" id="97005"/>
    <lineage>
        <taxon>Eukaryota</taxon>
        <taxon>Metazoa</taxon>
        <taxon>Ecdysozoa</taxon>
        <taxon>Nematoda</taxon>
        <taxon>Chromadorea</taxon>
        <taxon>Rhabditida</taxon>
        <taxon>Tylenchina</taxon>
        <taxon>Tylenchomorpha</taxon>
        <taxon>Tylenchoidea</taxon>
        <taxon>Heteroderidae</taxon>
        <taxon>Heteroderinae</taxon>
        <taxon>Heterodera</taxon>
    </lineage>
</organism>
<keyword evidence="2" id="KW-0812">Transmembrane</keyword>
<protein>
    <submittedName>
        <fullName evidence="3">Uncharacterized protein</fullName>
    </submittedName>
</protein>
<feature type="compositionally biased region" description="Polar residues" evidence="1">
    <location>
        <begin position="86"/>
        <end position="95"/>
    </location>
</feature>